<dbReference type="InterPro" id="IPR005135">
    <property type="entry name" value="Endo/exonuclease/phosphatase"/>
</dbReference>
<keyword evidence="13" id="KW-1185">Reference proteome</keyword>
<dbReference type="Gene3D" id="3.60.10.10">
    <property type="entry name" value="Endonuclease/exonuclease/phosphatase"/>
    <property type="match status" value="1"/>
</dbReference>
<evidence type="ECO:0000256" key="9">
    <source>
        <dbReference type="PIRSR" id="PIRSR604808-2"/>
    </source>
</evidence>
<feature type="site" description="Transition state stabilizer" evidence="10">
    <location>
        <position position="159"/>
    </location>
</feature>
<dbReference type="InterPro" id="IPR036691">
    <property type="entry name" value="Endo/exonu/phosph_ase_sf"/>
</dbReference>
<proteinExistence type="inferred from homology"/>
<dbReference type="GO" id="GO:0008081">
    <property type="term" value="F:phosphoric diester hydrolase activity"/>
    <property type="evidence" value="ECO:0007669"/>
    <property type="project" value="TreeGrafter"/>
</dbReference>
<comment type="catalytic activity">
    <reaction evidence="1">
        <text>Exonucleolytic cleavage in the 3'- to 5'-direction to yield nucleoside 5'-phosphates.</text>
        <dbReference type="EC" id="3.1.11.2"/>
    </reaction>
</comment>
<evidence type="ECO:0000256" key="4">
    <source>
        <dbReference type="ARBA" id="ARBA00022723"/>
    </source>
</evidence>
<keyword evidence="4 9" id="KW-0479">Metal-binding</keyword>
<keyword evidence="7 9" id="KW-0460">Magnesium</keyword>
<dbReference type="Pfam" id="PF03372">
    <property type="entry name" value="Exo_endo_phos"/>
    <property type="match status" value="1"/>
</dbReference>
<evidence type="ECO:0000256" key="10">
    <source>
        <dbReference type="PIRSR" id="PIRSR604808-3"/>
    </source>
</evidence>
<dbReference type="GO" id="GO:0008311">
    <property type="term" value="F:double-stranded DNA 3'-5' DNA exonuclease activity"/>
    <property type="evidence" value="ECO:0007669"/>
    <property type="project" value="UniProtKB-EC"/>
</dbReference>
<dbReference type="GO" id="GO:0006284">
    <property type="term" value="P:base-excision repair"/>
    <property type="evidence" value="ECO:0007669"/>
    <property type="project" value="TreeGrafter"/>
</dbReference>
<dbReference type="EC" id="3.1.11.2" evidence="3"/>
<evidence type="ECO:0000256" key="8">
    <source>
        <dbReference type="ARBA" id="ARBA00023204"/>
    </source>
</evidence>
<dbReference type="InterPro" id="IPR004808">
    <property type="entry name" value="AP_endonuc_1"/>
</dbReference>
<evidence type="ECO:0000256" key="7">
    <source>
        <dbReference type="ARBA" id="ARBA00022842"/>
    </source>
</evidence>
<dbReference type="CDD" id="cd09076">
    <property type="entry name" value="L1-EN"/>
    <property type="match status" value="1"/>
</dbReference>
<dbReference type="Proteomes" id="UP000694546">
    <property type="component" value="Chromosome 4"/>
</dbReference>
<comment type="cofactor">
    <cofactor evidence="9">
        <name>Mg(2+)</name>
        <dbReference type="ChEBI" id="CHEBI:18420"/>
    </cofactor>
    <cofactor evidence="9">
        <name>Mn(2+)</name>
        <dbReference type="ChEBI" id="CHEBI:29035"/>
    </cofactor>
    <text evidence="9">Probably binds two magnesium or manganese ions per subunit.</text>
</comment>
<dbReference type="AlphaFoldDB" id="A0A8C5FPR3"/>
<feature type="binding site" evidence="9">
    <location>
        <position position="26"/>
    </location>
    <ligand>
        <name>Mg(2+)</name>
        <dbReference type="ChEBI" id="CHEBI:18420"/>
        <label>1</label>
    </ligand>
</feature>
<name>A0A8C5FPR3_GADMO</name>
<dbReference type="OMA" id="RMENQIN"/>
<keyword evidence="9" id="KW-0464">Manganese</keyword>
<feature type="binding site" evidence="9">
    <location>
        <position position="159"/>
    </location>
    <ligand>
        <name>Mg(2+)</name>
        <dbReference type="ChEBI" id="CHEBI:18420"/>
        <label>1</label>
    </ligand>
</feature>
<evidence type="ECO:0000313" key="13">
    <source>
        <dbReference type="Proteomes" id="UP000694546"/>
    </source>
</evidence>
<dbReference type="GO" id="GO:0005634">
    <property type="term" value="C:nucleus"/>
    <property type="evidence" value="ECO:0007669"/>
    <property type="project" value="TreeGrafter"/>
</dbReference>
<evidence type="ECO:0000256" key="3">
    <source>
        <dbReference type="ARBA" id="ARBA00012115"/>
    </source>
</evidence>
<dbReference type="GO" id="GO:0003906">
    <property type="term" value="F:DNA-(apurinic or apyrimidinic site) endonuclease activity"/>
    <property type="evidence" value="ECO:0007669"/>
    <property type="project" value="TreeGrafter"/>
</dbReference>
<evidence type="ECO:0000256" key="1">
    <source>
        <dbReference type="ARBA" id="ARBA00000493"/>
    </source>
</evidence>
<feature type="binding site" evidence="9">
    <location>
        <position position="55"/>
    </location>
    <ligand>
        <name>Mg(2+)</name>
        <dbReference type="ChEBI" id="CHEBI:18420"/>
        <label>1</label>
    </ligand>
</feature>
<dbReference type="GO" id="GO:0046872">
    <property type="term" value="F:metal ion binding"/>
    <property type="evidence" value="ECO:0007669"/>
    <property type="project" value="UniProtKB-KW"/>
</dbReference>
<sequence length="214" mass="24402">MNTLILRITLNPLLHQYMKVELHCWNVRGINSPLKRRKVYAHLRTLKADISFLQETHIKTTAAKILRPSWASHVFQSNFSTKARGVAILIKKTIAFIHKQTISDQRGRYLIVKGELNSVPVTLINVYGPNFDDPIFFQNLFNTIPDMSNSNIILGGDLNCVLDPVLDRQHSQTSSSESSVTLNNLMQSYNLVDIWSFLNPTAKYFSFFSAVHKP</sequence>
<feature type="domain" description="Endonuclease/exonuclease/phosphatase" evidence="11">
    <location>
        <begin position="25"/>
        <end position="171"/>
    </location>
</feature>
<dbReference type="SUPFAM" id="SSF56219">
    <property type="entry name" value="DNase I-like"/>
    <property type="match status" value="1"/>
</dbReference>
<keyword evidence="8" id="KW-0234">DNA repair</keyword>
<dbReference type="PANTHER" id="PTHR22748:SF26">
    <property type="entry name" value="ENDONUCLEASE_EXONUCLEASE_PHOSPHATASE DOMAIN-CONTAINING PROTEIN"/>
    <property type="match status" value="1"/>
</dbReference>
<reference evidence="12" key="1">
    <citation type="submission" date="2025-08" db="UniProtKB">
        <authorList>
            <consortium name="Ensembl"/>
        </authorList>
    </citation>
    <scope>IDENTIFICATION</scope>
</reference>
<feature type="binding site" evidence="9">
    <location>
        <position position="157"/>
    </location>
    <ligand>
        <name>Mg(2+)</name>
        <dbReference type="ChEBI" id="CHEBI:18420"/>
        <label>1</label>
    </ligand>
</feature>
<evidence type="ECO:0000256" key="5">
    <source>
        <dbReference type="ARBA" id="ARBA00022763"/>
    </source>
</evidence>
<keyword evidence="6" id="KW-0378">Hydrolase</keyword>
<dbReference type="PANTHER" id="PTHR22748">
    <property type="entry name" value="AP ENDONUCLEASE"/>
    <property type="match status" value="1"/>
</dbReference>
<organism evidence="12 13">
    <name type="scientific">Gadus morhua</name>
    <name type="common">Atlantic cod</name>
    <dbReference type="NCBI Taxonomy" id="8049"/>
    <lineage>
        <taxon>Eukaryota</taxon>
        <taxon>Metazoa</taxon>
        <taxon>Chordata</taxon>
        <taxon>Craniata</taxon>
        <taxon>Vertebrata</taxon>
        <taxon>Euteleostomi</taxon>
        <taxon>Actinopterygii</taxon>
        <taxon>Neopterygii</taxon>
        <taxon>Teleostei</taxon>
        <taxon>Neoteleostei</taxon>
        <taxon>Acanthomorphata</taxon>
        <taxon>Zeiogadaria</taxon>
        <taxon>Gadariae</taxon>
        <taxon>Gadiformes</taxon>
        <taxon>Gadoidei</taxon>
        <taxon>Gadidae</taxon>
        <taxon>Gadus</taxon>
    </lineage>
</organism>
<dbReference type="Ensembl" id="ENSGMOT00000066712.1">
    <property type="protein sequence ID" value="ENSGMOP00000052425.1"/>
    <property type="gene ID" value="ENSGMOG00000024247.1"/>
</dbReference>
<comment type="similarity">
    <text evidence="2">Belongs to the DNA repair enzymes AP/ExoA family.</text>
</comment>
<evidence type="ECO:0000313" key="12">
    <source>
        <dbReference type="Ensembl" id="ENSGMOP00000052425.1"/>
    </source>
</evidence>
<keyword evidence="5" id="KW-0227">DNA damage</keyword>
<evidence type="ECO:0000256" key="6">
    <source>
        <dbReference type="ARBA" id="ARBA00022801"/>
    </source>
</evidence>
<dbReference type="GeneTree" id="ENSGT00950000183016"/>
<accession>A0A8C5FPR3</accession>
<reference evidence="12" key="2">
    <citation type="submission" date="2025-09" db="UniProtKB">
        <authorList>
            <consortium name="Ensembl"/>
        </authorList>
    </citation>
    <scope>IDENTIFICATION</scope>
</reference>
<protein>
    <recommendedName>
        <fullName evidence="3">exodeoxyribonuclease III</fullName>
        <ecNumber evidence="3">3.1.11.2</ecNumber>
    </recommendedName>
</protein>
<evidence type="ECO:0000256" key="2">
    <source>
        <dbReference type="ARBA" id="ARBA00007092"/>
    </source>
</evidence>
<evidence type="ECO:0000259" key="11">
    <source>
        <dbReference type="Pfam" id="PF03372"/>
    </source>
</evidence>